<protein>
    <recommendedName>
        <fullName evidence="2">thioredoxin-dependent peroxiredoxin</fullName>
        <ecNumber evidence="2">1.11.1.24</ecNumber>
    </recommendedName>
</protein>
<evidence type="ECO:0000256" key="9">
    <source>
        <dbReference type="PIRNR" id="PIRNR000239"/>
    </source>
</evidence>
<evidence type="ECO:0000256" key="2">
    <source>
        <dbReference type="ARBA" id="ARBA00013017"/>
    </source>
</evidence>
<dbReference type="InterPro" id="IPR013766">
    <property type="entry name" value="Thioredoxin_domain"/>
</dbReference>
<proteinExistence type="inferred from homology"/>
<sequence length="195" mass="21691">MVAQVQKPAPEFTLPAVVDGEFKDISLSDYKGKYVVLFWYPMDFTFVCPTEILAFSDRVKEFEALNTAVLAASCDSEFSHLAWINTPRKQGGLGEMNIPILADKTKKVARDYGVLLEDAGVTLRGLFVISPEGVVRQITINDLPVGRNVDEVLRLVEAFQFTDEHGEVCPAGWQKGSATIKPDVKQSKEYFEKAN</sequence>
<evidence type="ECO:0000256" key="8">
    <source>
        <dbReference type="ARBA" id="ARBA00049091"/>
    </source>
</evidence>
<dbReference type="PROSITE" id="PS51352">
    <property type="entry name" value="THIOREDOXIN_2"/>
    <property type="match status" value="1"/>
</dbReference>
<comment type="similarity">
    <text evidence="1">Belongs to the peroxiredoxin family. AhpC/Prx1 subfamily.</text>
</comment>
<evidence type="ECO:0000256" key="7">
    <source>
        <dbReference type="ARBA" id="ARBA00023284"/>
    </source>
</evidence>
<dbReference type="PANTHER" id="PTHR10681">
    <property type="entry name" value="THIOREDOXIN PEROXIDASE"/>
    <property type="match status" value="1"/>
</dbReference>
<evidence type="ECO:0000313" key="13">
    <source>
        <dbReference type="Proteomes" id="UP001234581"/>
    </source>
</evidence>
<evidence type="ECO:0000256" key="6">
    <source>
        <dbReference type="ARBA" id="ARBA00023157"/>
    </source>
</evidence>
<evidence type="ECO:0000256" key="5">
    <source>
        <dbReference type="ARBA" id="ARBA00023002"/>
    </source>
</evidence>
<evidence type="ECO:0000256" key="10">
    <source>
        <dbReference type="PIRSR" id="PIRSR000239-1"/>
    </source>
</evidence>
<dbReference type="Gene3D" id="3.40.30.10">
    <property type="entry name" value="Glutaredoxin"/>
    <property type="match status" value="1"/>
</dbReference>
<dbReference type="SUPFAM" id="SSF52833">
    <property type="entry name" value="Thioredoxin-like"/>
    <property type="match status" value="1"/>
</dbReference>
<dbReference type="InterPro" id="IPR050217">
    <property type="entry name" value="Peroxiredoxin"/>
</dbReference>
<gene>
    <name evidence="12" type="ORF">O0I10_002977</name>
</gene>
<keyword evidence="7 9" id="KW-0676">Redox-active center</keyword>
<dbReference type="GO" id="GO:0005829">
    <property type="term" value="C:cytosol"/>
    <property type="evidence" value="ECO:0007669"/>
    <property type="project" value="TreeGrafter"/>
</dbReference>
<evidence type="ECO:0000313" key="12">
    <source>
        <dbReference type="EMBL" id="KAJ8661228.1"/>
    </source>
</evidence>
<evidence type="ECO:0000256" key="3">
    <source>
        <dbReference type="ARBA" id="ARBA00022559"/>
    </source>
</evidence>
<keyword evidence="3 9" id="KW-0575">Peroxidase</keyword>
<dbReference type="AlphaFoldDB" id="A0AAD7V9R8"/>
<dbReference type="EC" id="1.11.1.24" evidence="2"/>
<organism evidence="12 13">
    <name type="scientific">Lichtheimia ornata</name>
    <dbReference type="NCBI Taxonomy" id="688661"/>
    <lineage>
        <taxon>Eukaryota</taxon>
        <taxon>Fungi</taxon>
        <taxon>Fungi incertae sedis</taxon>
        <taxon>Mucoromycota</taxon>
        <taxon>Mucoromycotina</taxon>
        <taxon>Mucoromycetes</taxon>
        <taxon>Mucorales</taxon>
        <taxon>Lichtheimiaceae</taxon>
        <taxon>Lichtheimia</taxon>
    </lineage>
</organism>
<dbReference type="Pfam" id="PF10417">
    <property type="entry name" value="1-cysPrx_C"/>
    <property type="match status" value="1"/>
</dbReference>
<dbReference type="GO" id="GO:0033554">
    <property type="term" value="P:cellular response to stress"/>
    <property type="evidence" value="ECO:0007669"/>
    <property type="project" value="TreeGrafter"/>
</dbReference>
<dbReference type="GO" id="GO:0008379">
    <property type="term" value="F:thioredoxin peroxidase activity"/>
    <property type="evidence" value="ECO:0007669"/>
    <property type="project" value="TreeGrafter"/>
</dbReference>
<keyword evidence="4 9" id="KW-0049">Antioxidant</keyword>
<dbReference type="InterPro" id="IPR024706">
    <property type="entry name" value="Peroxiredoxin_AhpC-typ"/>
</dbReference>
<dbReference type="GO" id="GO:0006979">
    <property type="term" value="P:response to oxidative stress"/>
    <property type="evidence" value="ECO:0007669"/>
    <property type="project" value="TreeGrafter"/>
</dbReference>
<dbReference type="RefSeq" id="XP_058346141.1">
    <property type="nucleotide sequence ID" value="XM_058483052.1"/>
</dbReference>
<accession>A0AAD7V9R8</accession>
<dbReference type="PIRSF" id="PIRSF000239">
    <property type="entry name" value="AHPC"/>
    <property type="match status" value="1"/>
</dbReference>
<dbReference type="EMBL" id="JARTCD010000009">
    <property type="protein sequence ID" value="KAJ8661228.1"/>
    <property type="molecule type" value="Genomic_DNA"/>
</dbReference>
<evidence type="ECO:0000256" key="1">
    <source>
        <dbReference type="ARBA" id="ARBA00009796"/>
    </source>
</evidence>
<evidence type="ECO:0000259" key="11">
    <source>
        <dbReference type="PROSITE" id="PS51352"/>
    </source>
</evidence>
<comment type="caution">
    <text evidence="12">The sequence shown here is derived from an EMBL/GenBank/DDBJ whole genome shotgun (WGS) entry which is preliminary data.</text>
</comment>
<dbReference type="InterPro" id="IPR019479">
    <property type="entry name" value="Peroxiredoxin_C"/>
</dbReference>
<feature type="active site" description="Cysteine sulfenic acid (-SOH) intermediate; for peroxidase activity" evidence="10">
    <location>
        <position position="48"/>
    </location>
</feature>
<dbReference type="InterPro" id="IPR036249">
    <property type="entry name" value="Thioredoxin-like_sf"/>
</dbReference>
<evidence type="ECO:0000256" key="4">
    <source>
        <dbReference type="ARBA" id="ARBA00022862"/>
    </source>
</evidence>
<dbReference type="CDD" id="cd03015">
    <property type="entry name" value="PRX_Typ2cys"/>
    <property type="match status" value="1"/>
</dbReference>
<dbReference type="PANTHER" id="PTHR10681:SF128">
    <property type="entry name" value="THIOREDOXIN-DEPENDENT PEROXIDE REDUCTASE, MITOCHONDRIAL"/>
    <property type="match status" value="1"/>
</dbReference>
<dbReference type="InterPro" id="IPR000866">
    <property type="entry name" value="AhpC/TSA"/>
</dbReference>
<comment type="catalytic activity">
    <reaction evidence="8">
        <text>a hydroperoxide + [thioredoxin]-dithiol = an alcohol + [thioredoxin]-disulfide + H2O</text>
        <dbReference type="Rhea" id="RHEA:62620"/>
        <dbReference type="Rhea" id="RHEA-COMP:10698"/>
        <dbReference type="Rhea" id="RHEA-COMP:10700"/>
        <dbReference type="ChEBI" id="CHEBI:15377"/>
        <dbReference type="ChEBI" id="CHEBI:29950"/>
        <dbReference type="ChEBI" id="CHEBI:30879"/>
        <dbReference type="ChEBI" id="CHEBI:35924"/>
        <dbReference type="ChEBI" id="CHEBI:50058"/>
        <dbReference type="EC" id="1.11.1.24"/>
    </reaction>
</comment>
<dbReference type="Pfam" id="PF00578">
    <property type="entry name" value="AhpC-TSA"/>
    <property type="match status" value="1"/>
</dbReference>
<reference evidence="12 13" key="1">
    <citation type="submission" date="2023-03" db="EMBL/GenBank/DDBJ databases">
        <title>Genome sequence of Lichtheimia ornata CBS 291.66.</title>
        <authorList>
            <person name="Mohabir J.T."/>
            <person name="Shea T.P."/>
            <person name="Kurbessoian T."/>
            <person name="Berby B."/>
            <person name="Fontaine J."/>
            <person name="Livny J."/>
            <person name="Gnirke A."/>
            <person name="Stajich J.E."/>
            <person name="Cuomo C.A."/>
        </authorList>
    </citation>
    <scope>NUCLEOTIDE SEQUENCE [LARGE SCALE GENOMIC DNA]</scope>
    <source>
        <strain evidence="12">CBS 291.66</strain>
    </source>
</reference>
<name>A0AAD7V9R8_9FUNG</name>
<dbReference type="Proteomes" id="UP001234581">
    <property type="component" value="Unassembled WGS sequence"/>
</dbReference>
<dbReference type="FunFam" id="3.40.30.10:FF:000003">
    <property type="entry name" value="Peroxiredoxin 1"/>
    <property type="match status" value="1"/>
</dbReference>
<feature type="domain" description="Thioredoxin" evidence="11">
    <location>
        <begin position="3"/>
        <end position="161"/>
    </location>
</feature>
<keyword evidence="13" id="KW-1185">Reference proteome</keyword>
<keyword evidence="5 9" id="KW-0560">Oxidoreductase</keyword>
<keyword evidence="6" id="KW-1015">Disulfide bond</keyword>
<dbReference type="GO" id="GO:0042744">
    <property type="term" value="P:hydrogen peroxide catabolic process"/>
    <property type="evidence" value="ECO:0007669"/>
    <property type="project" value="TreeGrafter"/>
</dbReference>
<comment type="function">
    <text evidence="9">Thiol-specific peroxidase that catalyzes the reduction of hydrogen peroxide and organic hydroperoxides to water and alcohols, respectively.</text>
</comment>
<dbReference type="GeneID" id="83210390"/>
<dbReference type="GO" id="GO:0045454">
    <property type="term" value="P:cell redox homeostasis"/>
    <property type="evidence" value="ECO:0007669"/>
    <property type="project" value="TreeGrafter"/>
</dbReference>